<dbReference type="EMBL" id="NAJQ01000172">
    <property type="protein sequence ID" value="TKA76134.1"/>
    <property type="molecule type" value="Genomic_DNA"/>
</dbReference>
<evidence type="ECO:0000313" key="1">
    <source>
        <dbReference type="EMBL" id="TKA76134.1"/>
    </source>
</evidence>
<dbReference type="AlphaFoldDB" id="A0A4U0XGH5"/>
<name>A0A4U0XGH5_9PEZI</name>
<evidence type="ECO:0000313" key="2">
    <source>
        <dbReference type="Proteomes" id="UP000309340"/>
    </source>
</evidence>
<protein>
    <submittedName>
        <fullName evidence="1">Uncharacterized protein</fullName>
    </submittedName>
</protein>
<sequence length="104" mass="11223">MLEATLGLEVVGTRHVELDPYELIELTELVVTGTLWLDVVGAVEVEPIEPAELVLLVLTKTVSLDVVGRVEVELSELAELEIVVKLPELVVTAGGNGTDDVEFM</sequence>
<comment type="caution">
    <text evidence="1">The sequence shown here is derived from an EMBL/GenBank/DDBJ whole genome shotgun (WGS) entry which is preliminary data.</text>
</comment>
<dbReference type="Proteomes" id="UP000309340">
    <property type="component" value="Unassembled WGS sequence"/>
</dbReference>
<organism evidence="1 2">
    <name type="scientific">Friedmanniomyces simplex</name>
    <dbReference type="NCBI Taxonomy" id="329884"/>
    <lineage>
        <taxon>Eukaryota</taxon>
        <taxon>Fungi</taxon>
        <taxon>Dikarya</taxon>
        <taxon>Ascomycota</taxon>
        <taxon>Pezizomycotina</taxon>
        <taxon>Dothideomycetes</taxon>
        <taxon>Dothideomycetidae</taxon>
        <taxon>Mycosphaerellales</taxon>
        <taxon>Teratosphaeriaceae</taxon>
        <taxon>Friedmanniomyces</taxon>
    </lineage>
</organism>
<reference evidence="1 2" key="1">
    <citation type="submission" date="2017-03" db="EMBL/GenBank/DDBJ databases">
        <title>Genomes of endolithic fungi from Antarctica.</title>
        <authorList>
            <person name="Coleine C."/>
            <person name="Masonjones S."/>
            <person name="Stajich J.E."/>
        </authorList>
    </citation>
    <scope>NUCLEOTIDE SEQUENCE [LARGE SCALE GENOMIC DNA]</scope>
    <source>
        <strain evidence="1 2">CCFEE 5184</strain>
    </source>
</reference>
<accession>A0A4U0XGH5</accession>
<keyword evidence="2" id="KW-1185">Reference proteome</keyword>
<gene>
    <name evidence="1" type="ORF">B0A55_03246</name>
</gene>
<proteinExistence type="predicted"/>